<dbReference type="EMBL" id="JAGFBR010000001">
    <property type="protein sequence ID" value="KAH0470650.1"/>
    <property type="molecule type" value="Genomic_DNA"/>
</dbReference>
<gene>
    <name evidence="1" type="ORF">IEQ34_000373</name>
</gene>
<evidence type="ECO:0000313" key="2">
    <source>
        <dbReference type="Proteomes" id="UP000775213"/>
    </source>
</evidence>
<protein>
    <submittedName>
        <fullName evidence="1">Uncharacterized protein</fullName>
    </submittedName>
</protein>
<dbReference type="AlphaFoldDB" id="A0AAV7HR52"/>
<comment type="caution">
    <text evidence="1">The sequence shown here is derived from an EMBL/GenBank/DDBJ whole genome shotgun (WGS) entry which is preliminary data.</text>
</comment>
<reference evidence="1 2" key="1">
    <citation type="journal article" date="2021" name="Hortic Res">
        <title>Chromosome-scale assembly of the Dendrobium chrysotoxum genome enhances the understanding of orchid evolution.</title>
        <authorList>
            <person name="Zhang Y."/>
            <person name="Zhang G.Q."/>
            <person name="Zhang D."/>
            <person name="Liu X.D."/>
            <person name="Xu X.Y."/>
            <person name="Sun W.H."/>
            <person name="Yu X."/>
            <person name="Zhu X."/>
            <person name="Wang Z.W."/>
            <person name="Zhao X."/>
            <person name="Zhong W.Y."/>
            <person name="Chen H."/>
            <person name="Yin W.L."/>
            <person name="Huang T."/>
            <person name="Niu S.C."/>
            <person name="Liu Z.J."/>
        </authorList>
    </citation>
    <scope>NUCLEOTIDE SEQUENCE [LARGE SCALE GENOMIC DNA]</scope>
    <source>
        <strain evidence="1">Lindl</strain>
    </source>
</reference>
<organism evidence="1 2">
    <name type="scientific">Dendrobium chrysotoxum</name>
    <name type="common">Orchid</name>
    <dbReference type="NCBI Taxonomy" id="161865"/>
    <lineage>
        <taxon>Eukaryota</taxon>
        <taxon>Viridiplantae</taxon>
        <taxon>Streptophyta</taxon>
        <taxon>Embryophyta</taxon>
        <taxon>Tracheophyta</taxon>
        <taxon>Spermatophyta</taxon>
        <taxon>Magnoliopsida</taxon>
        <taxon>Liliopsida</taxon>
        <taxon>Asparagales</taxon>
        <taxon>Orchidaceae</taxon>
        <taxon>Epidendroideae</taxon>
        <taxon>Malaxideae</taxon>
        <taxon>Dendrobiinae</taxon>
        <taxon>Dendrobium</taxon>
    </lineage>
</organism>
<keyword evidence="2" id="KW-1185">Reference proteome</keyword>
<name>A0AAV7HR52_DENCH</name>
<sequence length="198" mass="20383">MELLSFPRKTLSKSPAIFLADGEQSPCITISIFVKPPFVAAAASLARRSPPPAQHTLHNTATAASLPSFPTFIIIPTTAATHLSASAQIAALPSPHPVTDSKTRIALATTGAGIPSPSLSMTFVSAGTTPILTIAIFTLLPAPIIPIRHRNPASTDSASLSPISLTSSVIRSGFSAITILASAINISKTLAAATREVE</sequence>
<evidence type="ECO:0000313" key="1">
    <source>
        <dbReference type="EMBL" id="KAH0470650.1"/>
    </source>
</evidence>
<accession>A0AAV7HR52</accession>
<dbReference type="Proteomes" id="UP000775213">
    <property type="component" value="Unassembled WGS sequence"/>
</dbReference>
<proteinExistence type="predicted"/>